<dbReference type="SUPFAM" id="SSF55718">
    <property type="entry name" value="SCP-like"/>
    <property type="match status" value="1"/>
</dbReference>
<dbReference type="Gene3D" id="1.20.120.450">
    <property type="entry name" value="dinb family like domain"/>
    <property type="match status" value="1"/>
</dbReference>
<accession>A0A2T0SA93</accession>
<sequence>MAVNPVPVWAANTRLPGLLHGLTDSAVHADSTLPGWSRGHVLAHLAGVASAFTRQVEYALEGRKIEPYDGGRPARDAAIAANAGNPAVDLVESVLAAAGSFDRALAKIGDDDWDRAVVYRDGTVADVVLGYWREIEIHSTDLRLGYTPATWLPEFADHLLAFTAPRAPEGVQVLLRADDGQVWTWGSGTPVEVRGARNDLAAWAAGRTPVGSLTGELPELRPYP</sequence>
<keyword evidence="2" id="KW-0413">Isomerase</keyword>
<dbReference type="NCBIfam" id="TIGR03083">
    <property type="entry name" value="maleylpyruvate isomerase family mycothiol-dependent enzyme"/>
    <property type="match status" value="1"/>
</dbReference>
<gene>
    <name evidence="2" type="ORF">CLV43_12476</name>
</gene>
<organism evidence="2 3">
    <name type="scientific">Umezawaea tangerina</name>
    <dbReference type="NCBI Taxonomy" id="84725"/>
    <lineage>
        <taxon>Bacteria</taxon>
        <taxon>Bacillati</taxon>
        <taxon>Actinomycetota</taxon>
        <taxon>Actinomycetes</taxon>
        <taxon>Pseudonocardiales</taxon>
        <taxon>Pseudonocardiaceae</taxon>
        <taxon>Umezawaea</taxon>
    </lineage>
</organism>
<dbReference type="Proteomes" id="UP000239494">
    <property type="component" value="Unassembled WGS sequence"/>
</dbReference>
<comment type="caution">
    <text evidence="2">The sequence shown here is derived from an EMBL/GenBank/DDBJ whole genome shotgun (WGS) entry which is preliminary data.</text>
</comment>
<protein>
    <submittedName>
        <fullName evidence="2">Maleylpyruvate isomerase</fullName>
    </submittedName>
</protein>
<dbReference type="InterPro" id="IPR017517">
    <property type="entry name" value="Maleyloyr_isom"/>
</dbReference>
<dbReference type="Pfam" id="PF11716">
    <property type="entry name" value="MDMPI_N"/>
    <property type="match status" value="1"/>
</dbReference>
<keyword evidence="3" id="KW-1185">Reference proteome</keyword>
<evidence type="ECO:0000259" key="1">
    <source>
        <dbReference type="Pfam" id="PF11716"/>
    </source>
</evidence>
<keyword evidence="2" id="KW-0670">Pyruvate</keyword>
<dbReference type="InterPro" id="IPR036527">
    <property type="entry name" value="SCP2_sterol-bd_dom_sf"/>
</dbReference>
<dbReference type="AlphaFoldDB" id="A0A2T0SA93"/>
<dbReference type="InterPro" id="IPR024344">
    <property type="entry name" value="MDMPI_metal-binding"/>
</dbReference>
<dbReference type="OrthoDB" id="5118203at2"/>
<dbReference type="InterPro" id="IPR034660">
    <property type="entry name" value="DinB/YfiT-like"/>
</dbReference>
<evidence type="ECO:0000313" key="2">
    <source>
        <dbReference type="EMBL" id="PRY30344.1"/>
    </source>
</evidence>
<feature type="domain" description="Mycothiol-dependent maleylpyruvate isomerase metal-binding" evidence="1">
    <location>
        <begin position="9"/>
        <end position="143"/>
    </location>
</feature>
<dbReference type="SUPFAM" id="SSF109854">
    <property type="entry name" value="DinB/YfiT-like putative metalloenzymes"/>
    <property type="match status" value="1"/>
</dbReference>
<dbReference type="EMBL" id="PVTF01000024">
    <property type="protein sequence ID" value="PRY30344.1"/>
    <property type="molecule type" value="Genomic_DNA"/>
</dbReference>
<proteinExistence type="predicted"/>
<dbReference type="GO" id="GO:0046872">
    <property type="term" value="F:metal ion binding"/>
    <property type="evidence" value="ECO:0007669"/>
    <property type="project" value="InterPro"/>
</dbReference>
<reference evidence="2 3" key="1">
    <citation type="submission" date="2018-03" db="EMBL/GenBank/DDBJ databases">
        <title>Genomic Encyclopedia of Archaeal and Bacterial Type Strains, Phase II (KMG-II): from individual species to whole genera.</title>
        <authorList>
            <person name="Goeker M."/>
        </authorList>
    </citation>
    <scope>NUCLEOTIDE SEQUENCE [LARGE SCALE GENOMIC DNA]</scope>
    <source>
        <strain evidence="2 3">DSM 44720</strain>
    </source>
</reference>
<dbReference type="GO" id="GO:0016853">
    <property type="term" value="F:isomerase activity"/>
    <property type="evidence" value="ECO:0007669"/>
    <property type="project" value="UniProtKB-KW"/>
</dbReference>
<name>A0A2T0SA93_9PSEU</name>
<evidence type="ECO:0000313" key="3">
    <source>
        <dbReference type="Proteomes" id="UP000239494"/>
    </source>
</evidence>